<feature type="compositionally biased region" description="Polar residues" evidence="1">
    <location>
        <begin position="69"/>
        <end position="81"/>
    </location>
</feature>
<feature type="region of interest" description="Disordered" evidence="1">
    <location>
        <begin position="69"/>
        <end position="98"/>
    </location>
</feature>
<accession>A0A2K1IQV6</accession>
<keyword evidence="5" id="KW-1185">Reference proteome</keyword>
<gene>
    <name evidence="3" type="ORF">PHYPA_025780</name>
</gene>
<protein>
    <recommendedName>
        <fullName evidence="6">Secreted protein</fullName>
    </recommendedName>
</protein>
<name>A0A2K1IQV6_PHYPA</name>
<reference evidence="4" key="3">
    <citation type="submission" date="2020-12" db="UniProtKB">
        <authorList>
            <consortium name="EnsemblPlants"/>
        </authorList>
    </citation>
    <scope>IDENTIFICATION</scope>
</reference>
<feature type="chain" id="PRO_5036318904" description="Secreted protein" evidence="2">
    <location>
        <begin position="19"/>
        <end position="98"/>
    </location>
</feature>
<organism evidence="3">
    <name type="scientific">Physcomitrium patens</name>
    <name type="common">Spreading-leaved earth moss</name>
    <name type="synonym">Physcomitrella patens</name>
    <dbReference type="NCBI Taxonomy" id="3218"/>
    <lineage>
        <taxon>Eukaryota</taxon>
        <taxon>Viridiplantae</taxon>
        <taxon>Streptophyta</taxon>
        <taxon>Embryophyta</taxon>
        <taxon>Bryophyta</taxon>
        <taxon>Bryophytina</taxon>
        <taxon>Bryopsida</taxon>
        <taxon>Funariidae</taxon>
        <taxon>Funariales</taxon>
        <taxon>Funariaceae</taxon>
        <taxon>Physcomitrium</taxon>
    </lineage>
</organism>
<keyword evidence="2" id="KW-0732">Signal</keyword>
<evidence type="ECO:0000313" key="3">
    <source>
        <dbReference type="EMBL" id="PNR31659.1"/>
    </source>
</evidence>
<evidence type="ECO:0000256" key="1">
    <source>
        <dbReference type="SAM" id="MobiDB-lite"/>
    </source>
</evidence>
<evidence type="ECO:0008006" key="6">
    <source>
        <dbReference type="Google" id="ProtNLM"/>
    </source>
</evidence>
<evidence type="ECO:0000256" key="2">
    <source>
        <dbReference type="SAM" id="SignalP"/>
    </source>
</evidence>
<sequence length="98" mass="10555">MWAGLLMTITCLSSYTISSGMSSGFASTGAHPVSSHSTTSPGRNTYDPCVQIKILSPHKHDEEILLRQLATSHKPPQNPRNLNWAKPVSPTKLAPTAT</sequence>
<dbReference type="Proteomes" id="UP000006727">
    <property type="component" value="Chromosome 21"/>
</dbReference>
<reference evidence="3 5" key="2">
    <citation type="journal article" date="2018" name="Plant J.">
        <title>The Physcomitrella patens chromosome-scale assembly reveals moss genome structure and evolution.</title>
        <authorList>
            <person name="Lang D."/>
            <person name="Ullrich K.K."/>
            <person name="Murat F."/>
            <person name="Fuchs J."/>
            <person name="Jenkins J."/>
            <person name="Haas F.B."/>
            <person name="Piednoel M."/>
            <person name="Gundlach H."/>
            <person name="Van Bel M."/>
            <person name="Meyberg R."/>
            <person name="Vives C."/>
            <person name="Morata J."/>
            <person name="Symeonidi A."/>
            <person name="Hiss M."/>
            <person name="Muchero W."/>
            <person name="Kamisugi Y."/>
            <person name="Saleh O."/>
            <person name="Blanc G."/>
            <person name="Decker E.L."/>
            <person name="van Gessel N."/>
            <person name="Grimwood J."/>
            <person name="Hayes R.D."/>
            <person name="Graham S.W."/>
            <person name="Gunter L.E."/>
            <person name="McDaniel S.F."/>
            <person name="Hoernstein S.N.W."/>
            <person name="Larsson A."/>
            <person name="Li F.W."/>
            <person name="Perroud P.F."/>
            <person name="Phillips J."/>
            <person name="Ranjan P."/>
            <person name="Rokshar D.S."/>
            <person name="Rothfels C.J."/>
            <person name="Schneider L."/>
            <person name="Shu S."/>
            <person name="Stevenson D.W."/>
            <person name="Thummler F."/>
            <person name="Tillich M."/>
            <person name="Villarreal Aguilar J.C."/>
            <person name="Widiez T."/>
            <person name="Wong G.K."/>
            <person name="Wymore A."/>
            <person name="Zhang Y."/>
            <person name="Zimmer A.D."/>
            <person name="Quatrano R.S."/>
            <person name="Mayer K.F.X."/>
            <person name="Goodstein D."/>
            <person name="Casacuberta J.M."/>
            <person name="Vandepoele K."/>
            <person name="Reski R."/>
            <person name="Cuming A.C."/>
            <person name="Tuskan G.A."/>
            <person name="Maumus F."/>
            <person name="Salse J."/>
            <person name="Schmutz J."/>
            <person name="Rensing S.A."/>
        </authorList>
    </citation>
    <scope>NUCLEOTIDE SEQUENCE [LARGE SCALE GENOMIC DNA]</scope>
    <source>
        <strain evidence="4 5">cv. Gransden 2004</strain>
    </source>
</reference>
<evidence type="ECO:0000313" key="5">
    <source>
        <dbReference type="Proteomes" id="UP000006727"/>
    </source>
</evidence>
<feature type="compositionally biased region" description="Polar residues" evidence="1">
    <location>
        <begin position="34"/>
        <end position="43"/>
    </location>
</feature>
<feature type="signal peptide" evidence="2">
    <location>
        <begin position="1"/>
        <end position="18"/>
    </location>
</feature>
<dbReference type="Gramene" id="Pp3c21_5890V3.1">
    <property type="protein sequence ID" value="PAC:32916174.CDS.1"/>
    <property type="gene ID" value="Pp3c21_5890"/>
</dbReference>
<feature type="region of interest" description="Disordered" evidence="1">
    <location>
        <begin position="24"/>
        <end position="44"/>
    </location>
</feature>
<proteinExistence type="predicted"/>
<dbReference type="EMBL" id="ABEU02000021">
    <property type="protein sequence ID" value="PNR31659.1"/>
    <property type="molecule type" value="Genomic_DNA"/>
</dbReference>
<reference evidence="3 5" key="1">
    <citation type="journal article" date="2008" name="Science">
        <title>The Physcomitrella genome reveals evolutionary insights into the conquest of land by plants.</title>
        <authorList>
            <person name="Rensing S."/>
            <person name="Lang D."/>
            <person name="Zimmer A."/>
            <person name="Terry A."/>
            <person name="Salamov A."/>
            <person name="Shapiro H."/>
            <person name="Nishiyama T."/>
            <person name="Perroud P.-F."/>
            <person name="Lindquist E."/>
            <person name="Kamisugi Y."/>
            <person name="Tanahashi T."/>
            <person name="Sakakibara K."/>
            <person name="Fujita T."/>
            <person name="Oishi K."/>
            <person name="Shin-I T."/>
            <person name="Kuroki Y."/>
            <person name="Toyoda A."/>
            <person name="Suzuki Y."/>
            <person name="Hashimoto A."/>
            <person name="Yamaguchi K."/>
            <person name="Sugano A."/>
            <person name="Kohara Y."/>
            <person name="Fujiyama A."/>
            <person name="Anterola A."/>
            <person name="Aoki S."/>
            <person name="Ashton N."/>
            <person name="Barbazuk W.B."/>
            <person name="Barker E."/>
            <person name="Bennetzen J."/>
            <person name="Bezanilla M."/>
            <person name="Blankenship R."/>
            <person name="Cho S.H."/>
            <person name="Dutcher S."/>
            <person name="Estelle M."/>
            <person name="Fawcett J.A."/>
            <person name="Gundlach H."/>
            <person name="Hanada K."/>
            <person name="Heyl A."/>
            <person name="Hicks K.A."/>
            <person name="Hugh J."/>
            <person name="Lohr M."/>
            <person name="Mayer K."/>
            <person name="Melkozernov A."/>
            <person name="Murata T."/>
            <person name="Nelson D."/>
            <person name="Pils B."/>
            <person name="Prigge M."/>
            <person name="Reiss B."/>
            <person name="Renner T."/>
            <person name="Rombauts S."/>
            <person name="Rushton P."/>
            <person name="Sanderfoot A."/>
            <person name="Schween G."/>
            <person name="Shiu S.-H."/>
            <person name="Stueber K."/>
            <person name="Theodoulou F.L."/>
            <person name="Tu H."/>
            <person name="Van de Peer Y."/>
            <person name="Verrier P.J."/>
            <person name="Waters E."/>
            <person name="Wood A."/>
            <person name="Yang L."/>
            <person name="Cove D."/>
            <person name="Cuming A."/>
            <person name="Hasebe M."/>
            <person name="Lucas S."/>
            <person name="Mishler D.B."/>
            <person name="Reski R."/>
            <person name="Grigoriev I."/>
            <person name="Quatrano R.S."/>
            <person name="Boore J.L."/>
        </authorList>
    </citation>
    <scope>NUCLEOTIDE SEQUENCE [LARGE SCALE GENOMIC DNA]</scope>
    <source>
        <strain evidence="4 5">cv. Gransden 2004</strain>
    </source>
</reference>
<dbReference type="AlphaFoldDB" id="A0A2K1IQV6"/>
<dbReference type="EnsemblPlants" id="Pp3c21_5890V3.1">
    <property type="protein sequence ID" value="PAC:32916174.CDS.1"/>
    <property type="gene ID" value="Pp3c21_5890"/>
</dbReference>
<dbReference type="InParanoid" id="A0A2K1IQV6"/>
<evidence type="ECO:0000313" key="4">
    <source>
        <dbReference type="EnsemblPlants" id="PAC:32916174.CDS.1"/>
    </source>
</evidence>